<proteinExistence type="inferred from homology"/>
<keyword evidence="7" id="KW-0539">Nucleus</keyword>
<feature type="coiled-coil region" evidence="8">
    <location>
        <begin position="1883"/>
        <end position="1918"/>
    </location>
</feature>
<evidence type="ECO:0000256" key="6">
    <source>
        <dbReference type="ARBA" id="ARBA00023134"/>
    </source>
</evidence>
<comment type="similarity">
    <text evidence="3">Belongs to the TRAFAC class dynamin-like GTPase superfamily. Very large inducible GTPase (VLIG) family.</text>
</comment>
<keyword evidence="6" id="KW-0342">GTP-binding</keyword>
<evidence type="ECO:0000256" key="3">
    <source>
        <dbReference type="ARBA" id="ARBA00006828"/>
    </source>
</evidence>
<protein>
    <submittedName>
        <fullName evidence="10">Interferon-induced very large GTPase 1 isoform A</fullName>
    </submittedName>
</protein>
<evidence type="ECO:0000259" key="9">
    <source>
        <dbReference type="PROSITE" id="PS51717"/>
    </source>
</evidence>
<dbReference type="PANTHER" id="PTHR22796">
    <property type="entry name" value="URG4-RELATED"/>
    <property type="match status" value="1"/>
</dbReference>
<keyword evidence="8" id="KW-0175">Coiled coil</keyword>
<dbReference type="GO" id="GO:0005634">
    <property type="term" value="C:nucleus"/>
    <property type="evidence" value="ECO:0007669"/>
    <property type="project" value="UniProtKB-SubCell"/>
</dbReference>
<dbReference type="EMBL" id="AKHW03000929">
    <property type="protein sequence ID" value="KYO44078.1"/>
    <property type="molecule type" value="Genomic_DNA"/>
</dbReference>
<name>A0A151P4U9_ALLMI</name>
<keyword evidence="4" id="KW-0963">Cytoplasm</keyword>
<dbReference type="Gene3D" id="3.40.50.300">
    <property type="entry name" value="P-loop containing nucleotide triphosphate hydrolases"/>
    <property type="match status" value="1"/>
</dbReference>
<dbReference type="InterPro" id="IPR058641">
    <property type="entry name" value="GVIN1_dom"/>
</dbReference>
<evidence type="ECO:0000256" key="7">
    <source>
        <dbReference type="ARBA" id="ARBA00023242"/>
    </source>
</evidence>
<feature type="domain" description="VLIG-type G" evidence="9">
    <location>
        <begin position="1544"/>
        <end position="1785"/>
    </location>
</feature>
<dbReference type="InterPro" id="IPR057365">
    <property type="entry name" value="URGCP"/>
</dbReference>
<dbReference type="Pfam" id="PF25683">
    <property type="entry name" value="URGCP_GTPase"/>
    <property type="match status" value="1"/>
</dbReference>
<dbReference type="InterPro" id="IPR027417">
    <property type="entry name" value="P-loop_NTPase"/>
</dbReference>
<comment type="caution">
    <text evidence="10">The sequence shown here is derived from an EMBL/GenBank/DDBJ whole genome shotgun (WGS) entry which is preliminary data.</text>
</comment>
<keyword evidence="5" id="KW-0547">Nucleotide-binding</keyword>
<comment type="subcellular location">
    <subcellularLocation>
        <location evidence="2">Cytoplasm</location>
    </subcellularLocation>
    <subcellularLocation>
        <location evidence="1">Nucleus</location>
    </subcellularLocation>
</comment>
<dbReference type="InterPro" id="IPR030383">
    <property type="entry name" value="G_VLIG_dom"/>
</dbReference>
<feature type="coiled-coil region" evidence="8">
    <location>
        <begin position="132"/>
        <end position="166"/>
    </location>
</feature>
<evidence type="ECO:0000313" key="10">
    <source>
        <dbReference type="EMBL" id="KYO44078.1"/>
    </source>
</evidence>
<evidence type="ECO:0000313" key="11">
    <source>
        <dbReference type="Proteomes" id="UP000050525"/>
    </source>
</evidence>
<evidence type="ECO:0000256" key="5">
    <source>
        <dbReference type="ARBA" id="ARBA00022741"/>
    </source>
</evidence>
<dbReference type="Proteomes" id="UP000050525">
    <property type="component" value="Unassembled WGS sequence"/>
</dbReference>
<sequence>MVEHGWGKEETEHRPAAAAGEDFLLSCGVPERGAQGFCPLRRISPLQAMSAEKEEPNRPVQKDPGEKELAKRLQEVGLSADYWLPKLQKQFGVTSAQGLKHLRQKDYLQLEHDVQYTWEKQALQELFKGGIKARMKQQQQEHSDLLKSEQEQAKAALRDLGEMQQKGRTRHEAAVQKKEEELRKAMGIPLQYWVASEKPLAEVIETMHKQLNDLKDSAPKGENIPDEEVLRQASGGLALQGIYRTDKLEDLLEKREPLITVPDRFKLSGPEQGPLFEKKEFSSFRAESTFTKTMEKLGFSTSVAAKGGYWGFSAETSTDYSTASEHEETHRSCSEHMYICTAMCSYIPLASCYFPKDQLRLSSPALQELTGIEQLLSRTPEPDRLEMLKSRCGGFFTRFGSHVNQGPLHFGGIFWWKASSEGFRAERLDEVKKQTSDALNSYVGGSFTGFGFSVAGGVSVSNSSSKTSLQGTEAKMFKAEIQLSVTQTGGPAGVDSHPSWRSGLVASNKTWCVIDRGSQLIPVWDVILSNHRQDFGDVYEMSRSLMRAYEALTKQWASMLVGEQLVSAMEEARAFLEDMKSWEVTGEEEQLVKLIHFKQKLNDKTKDNNAWVNLCLSDKVLQDFLANTVLLCQGSPAQNTMYIKHLLQCLLEPYDHSVKHCPQFSSIMQWISHAEEKHQEPVCISEFAHFIKALQQLQDDMEEPSLTTSSAAVEEAKVKASVKVNLALCSCLKALGERGQADIQLLLLSIAVSMGYCVESKTFNHLLGCSEINFMIKEMQRAHKRYLTLRDQKASQAHAFQLLTGLTIAPEFKDVSPEQKRKRLAFMKQHMGNSLSAEVCQVLAKHHACDDWSALERDLNCLVNGELETSRGDLQMQAIITELSQVCRGDKQIHSPKLQPKGPPCQVDQPEGSQVQDFLHLIQRLGLENYYPRKMGRADFHVIDKTLFQDSLPRTDSELPFYFLQKLLMVDYRVRYLVCKDDSETKKGIPSTLNTMANMTESSNESSDIYDDFLEEGSEGTHKSAAPRQAHVHPMDIQMAIFHCADDFTRQYVSTKLAFCQFALPLLVPNPCTSNIEFPLWSLSQVQKSWNGTEKTGLRTSIKNYKNKLIYQVDTPVVSFMRIGNSSSSKSKILNALLSEHKHDIFFHRDCRGSSKDCLLMGGVVEIFWYCPSGKDDDRFDNCIAFTNLHGDAREHKQQVGFLQEISSLNVLLLTTSDENEVGKQLVRDLLKSPKPFVCLFTEKENIVAGKSNLKIKIALKNRNEAELIDELAKNIKDLLVGSKPCSLNACAEIACQHGFLIDEDRDECKEAKAMAQTLIALFRENDLQGMKENLLPLQGELWHKWCKKDKELTGLEDKRNKSIEQHRSDIESEKRAIREEQLRRAFPLNDLMRSVLDIIQSHSKTIRKYFLQWMKLFMDDLSSECLTELHQKYHVLWSQMKGKKHLENNDGSENLVKSNLEKLLLDISASTIGLEHILREIGQIYEALDILPQVDKRSYELPQIAADLMVSGYPIELMDGDASYVPLKWVRAVFDRVIEKLGDKKVFVLSVLGIQSTGKSTLLNAMFGLQFNVSAGRCTRGAFMQLIKVDEKIQQHLSFDYILVVDTEGLRATELATKSTLNHDNELATFVIGLGNMTLINIFGENPSEMQDILQIAVQAFLRMKQVRLSPSCLFVHQNVGEITAKEQNMAGQRRLQQRLDEMTVTAAQQEFCDVTCFSDVIRFDVNSHVHYFAHLWEGNPPMAPPNPSYSQNVQELKSKILLAAKKEPRGSVLRLSELKVRIGDLWNALLNEKFVFSFKNTLEIAAYNRLEATFSQWTWELRSHVLDMQTKLNNLISKGEVQCVTRRSLEKEVQKKYDTIMKDTERYFNEDQDCELSIQWKASIENKLKDLKESLIEETKRKSEELIELKKKQSKLDGKKSEYETELFKKSKDLALDLKGKKLNEEALRGHFDFLWNTWIYEVSSSAPRAEDPNISRDIENIFLEHFKQEPNIEKKINNLSCDYTFSIDESKHIIMKKTRWPFSKTLDKSDRKNIEQVGSHIMQLVSMNIDTKERERTGYNRNYIHEILNLIRKEVESASHNQKYTFTNEYRVDLSLHLCQMAAGRFKYMHTVFKKANDPALYLESKREDFFKCFQISCHGATSITTFADFFCLKLSAALRQAVYNKTAISIADEMKSNHPAFNGNRSKLETHILIYLAEEENFEKYRQYIHFPRDFLEGFIKKCIEDYCLDNRSRRLKNFLNASLDFFQTLLLSAIYSSTRAVKDKNGNVSLWLDEFCSSLGDNLDLPRSELKSIEHQEIKDIEFLKEAVSQAFAPVIENLRQEFAATNMEQFTLKPHQILVDQFSGCWEQCPFCKALCTNTIPGHDGDHSVRFHRPQALNGVQWDGTDHLVIDICSSLVASDCFMVLHGNQQIKYKNYRKAGPAYANWSITPDKSTQAYWKWFVCHFRSILEEDYCAKFEGKGAIPPAWEAFTKEAVISELRH</sequence>
<dbReference type="Pfam" id="PF25974">
    <property type="entry name" value="URGCP_9th"/>
    <property type="match status" value="1"/>
</dbReference>
<keyword evidence="11" id="KW-1185">Reference proteome</keyword>
<evidence type="ECO:0000256" key="8">
    <source>
        <dbReference type="SAM" id="Coils"/>
    </source>
</evidence>
<dbReference type="eggNOG" id="ENOG502QVVR">
    <property type="taxonomic scope" value="Eukaryota"/>
</dbReference>
<dbReference type="PANTHER" id="PTHR22796:SF6">
    <property type="entry name" value="INTERFERON-INDUCED VERY LARGE GTPASE 1-RELATED"/>
    <property type="match status" value="1"/>
</dbReference>
<dbReference type="GO" id="GO:0005525">
    <property type="term" value="F:GTP binding"/>
    <property type="evidence" value="ECO:0007669"/>
    <property type="project" value="UniProtKB-KW"/>
</dbReference>
<dbReference type="PROSITE" id="PS51717">
    <property type="entry name" value="G_VLIG"/>
    <property type="match status" value="1"/>
</dbReference>
<evidence type="ECO:0000256" key="4">
    <source>
        <dbReference type="ARBA" id="ARBA00022490"/>
    </source>
</evidence>
<evidence type="ECO:0000256" key="2">
    <source>
        <dbReference type="ARBA" id="ARBA00004496"/>
    </source>
</evidence>
<dbReference type="GO" id="GO:0005737">
    <property type="term" value="C:cytoplasm"/>
    <property type="evidence" value="ECO:0007669"/>
    <property type="project" value="UniProtKB-SubCell"/>
</dbReference>
<reference evidence="10 11" key="1">
    <citation type="journal article" date="2012" name="Genome Biol.">
        <title>Sequencing three crocodilian genomes to illuminate the evolution of archosaurs and amniotes.</title>
        <authorList>
            <person name="St John J.A."/>
            <person name="Braun E.L."/>
            <person name="Isberg S.R."/>
            <person name="Miles L.G."/>
            <person name="Chong A.Y."/>
            <person name="Gongora J."/>
            <person name="Dalzell P."/>
            <person name="Moran C."/>
            <person name="Bed'hom B."/>
            <person name="Abzhanov A."/>
            <person name="Burgess S.C."/>
            <person name="Cooksey A.M."/>
            <person name="Castoe T.A."/>
            <person name="Crawford N.G."/>
            <person name="Densmore L.D."/>
            <person name="Drew J.C."/>
            <person name="Edwards S.V."/>
            <person name="Faircloth B.C."/>
            <person name="Fujita M.K."/>
            <person name="Greenwold M.J."/>
            <person name="Hoffmann F.G."/>
            <person name="Howard J.M."/>
            <person name="Iguchi T."/>
            <person name="Janes D.E."/>
            <person name="Khan S.Y."/>
            <person name="Kohno S."/>
            <person name="de Koning A.J."/>
            <person name="Lance S.L."/>
            <person name="McCarthy F.M."/>
            <person name="McCormack J.E."/>
            <person name="Merchant M.E."/>
            <person name="Peterson D.G."/>
            <person name="Pollock D.D."/>
            <person name="Pourmand N."/>
            <person name="Raney B.J."/>
            <person name="Roessler K.A."/>
            <person name="Sanford J.R."/>
            <person name="Sawyer R.H."/>
            <person name="Schmidt C.J."/>
            <person name="Triplett E.W."/>
            <person name="Tuberville T.D."/>
            <person name="Venegas-Anaya M."/>
            <person name="Howard J.T."/>
            <person name="Jarvis E.D."/>
            <person name="Guillette L.J.Jr."/>
            <person name="Glenn T.C."/>
            <person name="Green R.E."/>
            <person name="Ray D.A."/>
        </authorList>
    </citation>
    <scope>NUCLEOTIDE SEQUENCE [LARGE SCALE GENOMIC DNA]</scope>
    <source>
        <strain evidence="10">KSC_2009_1</strain>
    </source>
</reference>
<gene>
    <name evidence="10" type="primary">GVIN1</name>
    <name evidence="10" type="ORF">Y1Q_0011396</name>
</gene>
<dbReference type="SUPFAM" id="SSF52540">
    <property type="entry name" value="P-loop containing nucleoside triphosphate hydrolases"/>
    <property type="match status" value="1"/>
</dbReference>
<accession>A0A151P4U9</accession>
<organism evidence="10 11">
    <name type="scientific">Alligator mississippiensis</name>
    <name type="common">American alligator</name>
    <dbReference type="NCBI Taxonomy" id="8496"/>
    <lineage>
        <taxon>Eukaryota</taxon>
        <taxon>Metazoa</taxon>
        <taxon>Chordata</taxon>
        <taxon>Craniata</taxon>
        <taxon>Vertebrata</taxon>
        <taxon>Euteleostomi</taxon>
        <taxon>Archelosauria</taxon>
        <taxon>Archosauria</taxon>
        <taxon>Crocodylia</taxon>
        <taxon>Alligatoridae</taxon>
        <taxon>Alligatorinae</taxon>
        <taxon>Alligator</taxon>
    </lineage>
</organism>
<evidence type="ECO:0000256" key="1">
    <source>
        <dbReference type="ARBA" id="ARBA00004123"/>
    </source>
</evidence>
<dbReference type="Pfam" id="PF25496">
    <property type="entry name" value="URGCP"/>
    <property type="match status" value="1"/>
</dbReference>